<protein>
    <submittedName>
        <fullName evidence="2">SET domain protein</fullName>
    </submittedName>
</protein>
<dbReference type="InterPro" id="IPR046341">
    <property type="entry name" value="SET_dom_sf"/>
</dbReference>
<dbReference type="CDD" id="cd10527">
    <property type="entry name" value="SET_LSMT"/>
    <property type="match status" value="1"/>
</dbReference>
<dbReference type="RefSeq" id="XP_040657698.1">
    <property type="nucleotide sequence ID" value="XM_040802665.1"/>
</dbReference>
<accession>A0A151GMM1</accession>
<evidence type="ECO:0000313" key="2">
    <source>
        <dbReference type="EMBL" id="KYK58346.1"/>
    </source>
</evidence>
<feature type="region of interest" description="Disordered" evidence="1">
    <location>
        <begin position="499"/>
        <end position="543"/>
    </location>
</feature>
<dbReference type="Proteomes" id="UP000076580">
    <property type="component" value="Chromosome 02"/>
</dbReference>
<reference evidence="2 3" key="1">
    <citation type="journal article" date="2016" name="Sci. Rep.">
        <title>Insights into Adaptations to a Near-Obligate Nematode Endoparasitic Lifestyle from the Finished Genome of Drechmeria coniospora.</title>
        <authorList>
            <person name="Zhang L."/>
            <person name="Zhou Z."/>
            <person name="Guo Q."/>
            <person name="Fokkens L."/>
            <person name="Miskei M."/>
            <person name="Pocsi I."/>
            <person name="Zhang W."/>
            <person name="Chen M."/>
            <person name="Wang L."/>
            <person name="Sun Y."/>
            <person name="Donzelli B.G."/>
            <person name="Gibson D.M."/>
            <person name="Nelson D.R."/>
            <person name="Luo J.G."/>
            <person name="Rep M."/>
            <person name="Liu H."/>
            <person name="Yang S."/>
            <person name="Wang J."/>
            <person name="Krasnoff S.B."/>
            <person name="Xu Y."/>
            <person name="Molnar I."/>
            <person name="Lin M."/>
        </authorList>
    </citation>
    <scope>NUCLEOTIDE SEQUENCE [LARGE SCALE GENOMIC DNA]</scope>
    <source>
        <strain evidence="2 3">ARSEF 6962</strain>
    </source>
</reference>
<dbReference type="GO" id="GO:0005634">
    <property type="term" value="C:nucleus"/>
    <property type="evidence" value="ECO:0007669"/>
    <property type="project" value="TreeGrafter"/>
</dbReference>
<gene>
    <name evidence="2" type="ORF">DCS_05359</name>
</gene>
<feature type="region of interest" description="Disordered" evidence="1">
    <location>
        <begin position="421"/>
        <end position="451"/>
    </location>
</feature>
<evidence type="ECO:0000313" key="3">
    <source>
        <dbReference type="Proteomes" id="UP000076580"/>
    </source>
</evidence>
<evidence type="ECO:0000256" key="1">
    <source>
        <dbReference type="SAM" id="MobiDB-lite"/>
    </source>
</evidence>
<dbReference type="GO" id="GO:0016279">
    <property type="term" value="F:protein-lysine N-methyltransferase activity"/>
    <property type="evidence" value="ECO:0007669"/>
    <property type="project" value="TreeGrafter"/>
</dbReference>
<organism evidence="2 3">
    <name type="scientific">Drechmeria coniospora</name>
    <name type="common">Nematophagous fungus</name>
    <name type="synonym">Meria coniospora</name>
    <dbReference type="NCBI Taxonomy" id="98403"/>
    <lineage>
        <taxon>Eukaryota</taxon>
        <taxon>Fungi</taxon>
        <taxon>Dikarya</taxon>
        <taxon>Ascomycota</taxon>
        <taxon>Pezizomycotina</taxon>
        <taxon>Sordariomycetes</taxon>
        <taxon>Hypocreomycetidae</taxon>
        <taxon>Hypocreales</taxon>
        <taxon>Ophiocordycipitaceae</taxon>
        <taxon>Drechmeria</taxon>
    </lineage>
</organism>
<dbReference type="InParanoid" id="A0A151GMM1"/>
<dbReference type="EMBL" id="LAYC01000002">
    <property type="protein sequence ID" value="KYK58346.1"/>
    <property type="molecule type" value="Genomic_DNA"/>
</dbReference>
<dbReference type="STRING" id="98403.A0A151GMM1"/>
<dbReference type="Gene3D" id="3.90.1410.10">
    <property type="entry name" value="set domain protein methyltransferase, domain 1"/>
    <property type="match status" value="1"/>
</dbReference>
<sequence>MPAQQLPLSAFPAWARLNEVALTKVTLQHVNGKGCGLVADEEMASSSADAAPAVTAATTTADPPATELMKIPHDLVLSAEAVEEYAKIDQNFSLLRDAAGRKERPGWAEGHHLDAVDDVRRLPTPRGARADLVVRARTHAAERHFVGGEHSGPEPRRRAWRRQATTWRNLVAANTPQVALEAKLSTLAREFDELRETSQDMPFWSAMLWGRGGASLEDWMLADAWYRSRCLELPVMGDAMVPGLDMINHASRPTAYYEVDGDGDVVLLARPGRAMARGREVTISYGVDKSAAEMLFSYGFIDGDAVARELTLHLDPLPDDPLAKAKLHVFGRPPTVRFSRSPETDAVEFESQFVFLMCLNEEDGLEFRLLQDTSGGRQLRLLWQGEDVTDRATEFESLVRGHELRDVFRLRAVTVLHQRVEGQTSKNKAAQSETERQALGGMGSPREERAQAARALLEAELQVLEAAAEALENEVRPAARTRMDPREYEARWAGRGRSVGGTTMLTRRVRADVQPTRPRRRGGIPRIDGRLPDRARGDVAKVQ</sequence>
<comment type="caution">
    <text evidence="2">The sequence shown here is derived from an EMBL/GenBank/DDBJ whole genome shotgun (WGS) entry which is preliminary data.</text>
</comment>
<proteinExistence type="predicted"/>
<dbReference type="GeneID" id="63718002"/>
<dbReference type="PANTHER" id="PTHR13271:SF76">
    <property type="entry name" value="SET DOMAIN-CONTAINING PROTEIN 8"/>
    <property type="match status" value="1"/>
</dbReference>
<feature type="compositionally biased region" description="Basic and acidic residues" evidence="1">
    <location>
        <begin position="527"/>
        <end position="543"/>
    </location>
</feature>
<feature type="compositionally biased region" description="Polar residues" evidence="1">
    <location>
        <begin position="421"/>
        <end position="432"/>
    </location>
</feature>
<dbReference type="InterPro" id="IPR050600">
    <property type="entry name" value="SETD3_SETD6_MTase"/>
</dbReference>
<dbReference type="AlphaFoldDB" id="A0A151GMM1"/>
<name>A0A151GMM1_DRECN</name>
<dbReference type="PANTHER" id="PTHR13271">
    <property type="entry name" value="UNCHARACTERIZED PUTATIVE METHYLTRANSFERASE"/>
    <property type="match status" value="1"/>
</dbReference>
<dbReference type="SUPFAM" id="SSF82199">
    <property type="entry name" value="SET domain"/>
    <property type="match status" value="1"/>
</dbReference>
<keyword evidence="3" id="KW-1185">Reference proteome</keyword>